<dbReference type="Pfam" id="PF02467">
    <property type="entry name" value="Whib"/>
    <property type="match status" value="1"/>
</dbReference>
<evidence type="ECO:0000256" key="5">
    <source>
        <dbReference type="ARBA" id="ARBA00023004"/>
    </source>
</evidence>
<accession>A0A6J7WWH5</accession>
<keyword evidence="8" id="KW-0238">DNA-binding</keyword>
<evidence type="ECO:0000256" key="3">
    <source>
        <dbReference type="ARBA" id="ARBA00022485"/>
    </source>
</evidence>
<gene>
    <name evidence="12" type="ORF">UFOVP361_111</name>
</gene>
<evidence type="ECO:0000256" key="8">
    <source>
        <dbReference type="ARBA" id="ARBA00023125"/>
    </source>
</evidence>
<dbReference type="InterPro" id="IPR034768">
    <property type="entry name" value="4FE4S_WBL"/>
</dbReference>
<keyword evidence="7" id="KW-0805">Transcription regulation</keyword>
<dbReference type="GO" id="GO:0045892">
    <property type="term" value="P:negative regulation of DNA-templated transcription"/>
    <property type="evidence" value="ECO:0007669"/>
    <property type="project" value="TreeGrafter"/>
</dbReference>
<keyword evidence="9" id="KW-1015">Disulfide bond</keyword>
<protein>
    <submittedName>
        <fullName evidence="12">WhiB-like iron-sulfur binding domain containing protein</fullName>
    </submittedName>
</protein>
<dbReference type="GO" id="GO:0051539">
    <property type="term" value="F:4 iron, 4 sulfur cluster binding"/>
    <property type="evidence" value="ECO:0007669"/>
    <property type="project" value="UniProtKB-KW"/>
</dbReference>
<keyword evidence="4" id="KW-0479">Metal-binding</keyword>
<sequence>MSSTSLNYDSLDKYDSYEVLSEPPTWRKQSACRGLDTNMFFVNAGQTVKATKIKKQLCKNCVVRKSCLQYALDNKCKGIWGGTSEHERKKFGKKLLTK</sequence>
<evidence type="ECO:0000256" key="10">
    <source>
        <dbReference type="ARBA" id="ARBA00023163"/>
    </source>
</evidence>
<evidence type="ECO:0000256" key="1">
    <source>
        <dbReference type="ARBA" id="ARBA00001966"/>
    </source>
</evidence>
<comment type="cofactor">
    <cofactor evidence="1">
        <name>[4Fe-4S] cluster</name>
        <dbReference type="ChEBI" id="CHEBI:49883"/>
    </cofactor>
</comment>
<keyword evidence="10" id="KW-0804">Transcription</keyword>
<comment type="similarity">
    <text evidence="2">Belongs to the WhiB family.</text>
</comment>
<dbReference type="GO" id="GO:0047134">
    <property type="term" value="F:protein-disulfide reductase [NAD(P)H] activity"/>
    <property type="evidence" value="ECO:0007669"/>
    <property type="project" value="TreeGrafter"/>
</dbReference>
<dbReference type="EMBL" id="LR798301">
    <property type="protein sequence ID" value="CAB5222311.1"/>
    <property type="molecule type" value="Genomic_DNA"/>
</dbReference>
<feature type="domain" description="4Fe-4S Wbl-type" evidence="11">
    <location>
        <begin position="31"/>
        <end position="90"/>
    </location>
</feature>
<keyword evidence="6" id="KW-0411">Iron-sulfur</keyword>
<evidence type="ECO:0000256" key="2">
    <source>
        <dbReference type="ARBA" id="ARBA00006597"/>
    </source>
</evidence>
<dbReference type="InterPro" id="IPR003482">
    <property type="entry name" value="Whib"/>
</dbReference>
<dbReference type="GO" id="GO:0003677">
    <property type="term" value="F:DNA binding"/>
    <property type="evidence" value="ECO:0007669"/>
    <property type="project" value="UniProtKB-KW"/>
</dbReference>
<evidence type="ECO:0000256" key="6">
    <source>
        <dbReference type="ARBA" id="ARBA00023014"/>
    </source>
</evidence>
<keyword evidence="5" id="KW-0408">Iron</keyword>
<name>A0A6J7WWH5_9CAUD</name>
<evidence type="ECO:0000256" key="4">
    <source>
        <dbReference type="ARBA" id="ARBA00022723"/>
    </source>
</evidence>
<evidence type="ECO:0000256" key="7">
    <source>
        <dbReference type="ARBA" id="ARBA00023015"/>
    </source>
</evidence>
<evidence type="ECO:0000259" key="11">
    <source>
        <dbReference type="PROSITE" id="PS51674"/>
    </source>
</evidence>
<reference evidence="12" key="1">
    <citation type="submission" date="2020-05" db="EMBL/GenBank/DDBJ databases">
        <authorList>
            <person name="Chiriac C."/>
            <person name="Salcher M."/>
            <person name="Ghai R."/>
            <person name="Kavagutti S V."/>
        </authorList>
    </citation>
    <scope>NUCLEOTIDE SEQUENCE</scope>
</reference>
<dbReference type="PROSITE" id="PS51674">
    <property type="entry name" value="4FE4S_WBL"/>
    <property type="match status" value="1"/>
</dbReference>
<evidence type="ECO:0000313" key="12">
    <source>
        <dbReference type="EMBL" id="CAB5222311.1"/>
    </source>
</evidence>
<dbReference type="PANTHER" id="PTHR38839">
    <property type="entry name" value="TRANSCRIPTIONAL REGULATOR WHID-RELATED"/>
    <property type="match status" value="1"/>
</dbReference>
<proteinExistence type="inferred from homology"/>
<organism evidence="12">
    <name type="scientific">uncultured Caudovirales phage</name>
    <dbReference type="NCBI Taxonomy" id="2100421"/>
    <lineage>
        <taxon>Viruses</taxon>
        <taxon>Duplodnaviria</taxon>
        <taxon>Heunggongvirae</taxon>
        <taxon>Uroviricota</taxon>
        <taxon>Caudoviricetes</taxon>
        <taxon>Peduoviridae</taxon>
        <taxon>Maltschvirus</taxon>
        <taxon>Maltschvirus maltsch</taxon>
    </lineage>
</organism>
<keyword evidence="3" id="KW-0004">4Fe-4S</keyword>
<dbReference type="GO" id="GO:0046872">
    <property type="term" value="F:metal ion binding"/>
    <property type="evidence" value="ECO:0007669"/>
    <property type="project" value="UniProtKB-KW"/>
</dbReference>
<evidence type="ECO:0000256" key="9">
    <source>
        <dbReference type="ARBA" id="ARBA00023157"/>
    </source>
</evidence>